<dbReference type="CDD" id="cd18793">
    <property type="entry name" value="SF2_C_SNF"/>
    <property type="match status" value="1"/>
</dbReference>
<evidence type="ECO:0000256" key="4">
    <source>
        <dbReference type="SAM" id="MobiDB-lite"/>
    </source>
</evidence>
<gene>
    <name evidence="7" type="ORF">ABVK25_010671</name>
</gene>
<dbReference type="SMART" id="SM00490">
    <property type="entry name" value="HELICc"/>
    <property type="match status" value="1"/>
</dbReference>
<evidence type="ECO:0000313" key="8">
    <source>
        <dbReference type="Proteomes" id="UP001590951"/>
    </source>
</evidence>
<feature type="compositionally biased region" description="Basic and acidic residues" evidence="4">
    <location>
        <begin position="109"/>
        <end position="118"/>
    </location>
</feature>
<keyword evidence="3" id="KW-0067">ATP-binding</keyword>
<dbReference type="SUPFAM" id="SSF52540">
    <property type="entry name" value="P-loop containing nucleoside triphosphate hydrolases"/>
    <property type="match status" value="2"/>
</dbReference>
<accession>A0ABR4AUB1</accession>
<evidence type="ECO:0000256" key="3">
    <source>
        <dbReference type="ARBA" id="ARBA00022840"/>
    </source>
</evidence>
<dbReference type="InterPro" id="IPR001650">
    <property type="entry name" value="Helicase_C-like"/>
</dbReference>
<evidence type="ECO:0000259" key="6">
    <source>
        <dbReference type="PROSITE" id="PS51194"/>
    </source>
</evidence>
<keyword evidence="1" id="KW-0547">Nucleotide-binding</keyword>
<reference evidence="7 8" key="1">
    <citation type="submission" date="2024-09" db="EMBL/GenBank/DDBJ databases">
        <title>Rethinking Asexuality: The Enigmatic Case of Functional Sexual Genes in Lepraria (Stereocaulaceae).</title>
        <authorList>
            <person name="Doellman M."/>
            <person name="Sun Y."/>
            <person name="Barcenas-Pena A."/>
            <person name="Lumbsch H.T."/>
            <person name="Grewe F."/>
        </authorList>
    </citation>
    <scope>NUCLEOTIDE SEQUENCE [LARGE SCALE GENOMIC DNA]</scope>
    <source>
        <strain evidence="7 8">Grewe 0041</strain>
    </source>
</reference>
<dbReference type="InterPro" id="IPR000330">
    <property type="entry name" value="SNF2_N"/>
</dbReference>
<dbReference type="SMART" id="SM00487">
    <property type="entry name" value="DEXDc"/>
    <property type="match status" value="1"/>
</dbReference>
<sequence>MGSGPLLPDAMSVLKRHAQCLGPNSDGCEATRTKRRAALTATYSYQSILNGANEDDSTDFESSAAQDMTSDSTVGVATTPTTSSALPSALSSSLSTARSRSSSSYHRNGMLEDSHENSWDEGETCCFGMLTDGRIKLFRTPRQSKINSTSSSALNRHGALSLRFRADATTVLIPTSEEIGILDTKTAAQLKRLKEIVPPVRFESFLGCEEIHADCGPAEKKWMSIQPLQINIYGRHKYLNEVGSILSDAGMFLQEPFYLDKVTVYRNPHFLSWDDTSTTPRLLGSKNTARTDFATKVEAILDSSNDVLRSTNLEQDFRISTRLKRHQIIALQFMLSREHGEGNAPSLWEPTTINYKDGFVHKITNEKRYTQPQGCRGSILSDDMGMGKSLSLIALVMHTLDHARSSRARYKEFHTRNGQGGIPPRATLIVTPKSTLYSWELELKRHISCELKVHLYHGQGTQINSESLVEHDIVFTTYETVCSDSERSNDLQTTPWYRVVLDEAHHIRNRTKAFQATMNLKTERRCCLTGTPVQNRLDDLFTLTEFLRFHPVENRSNARRWILDPLGTKEEHALDQFRLLMGAVALRRSRLSDNIHGRSEKEVSVTLSRAEREHYASIRTRARRTITRPGKNSSSHTLLSYILQMRQVCSHGLSGQISRPGILATRQSQRGQYVCDRCAEVFYPSPLSKLTSIATDGPQYCLECAFEENGSSDLAPDSESLQNDAYEDISPPISWVDNGMTDSMADNTAGQDIDMDMDESLTPGGECSSKIDSIMRNLVLLEQDQHRDNTPIKSLVFSCWTTTLDALEAALSSRCMAYTRIDGSLALEQRRTAVHRFQSEQDLKIMLLSFGSGSVGLNLTAATHVHIVEPHWNPMVEAQAAARVDRLDQDKDVVIIRYIVKDSVEELIKARQRRKIWLAKLSTSTDDDANEVDGITEMESLVQ</sequence>
<dbReference type="PROSITE" id="PS51194">
    <property type="entry name" value="HELICASE_CTER"/>
    <property type="match status" value="1"/>
</dbReference>
<dbReference type="Proteomes" id="UP001590951">
    <property type="component" value="Unassembled WGS sequence"/>
</dbReference>
<dbReference type="Gene3D" id="3.40.50.10810">
    <property type="entry name" value="Tandem AAA-ATPase domain"/>
    <property type="match status" value="1"/>
</dbReference>
<feature type="compositionally biased region" description="Polar residues" evidence="4">
    <location>
        <begin position="60"/>
        <end position="76"/>
    </location>
</feature>
<comment type="caution">
    <text evidence="7">The sequence shown here is derived from an EMBL/GenBank/DDBJ whole genome shotgun (WGS) entry which is preliminary data.</text>
</comment>
<feature type="domain" description="Helicase C-terminal" evidence="6">
    <location>
        <begin position="773"/>
        <end position="936"/>
    </location>
</feature>
<dbReference type="InterPro" id="IPR027417">
    <property type="entry name" value="P-loop_NTPase"/>
</dbReference>
<keyword evidence="8" id="KW-1185">Reference proteome</keyword>
<protein>
    <submittedName>
        <fullName evidence="7">Uncharacterized protein</fullName>
    </submittedName>
</protein>
<dbReference type="Pfam" id="PF00176">
    <property type="entry name" value="SNF2-rel_dom"/>
    <property type="match status" value="1"/>
</dbReference>
<dbReference type="InterPro" id="IPR014001">
    <property type="entry name" value="Helicase_ATP-bd"/>
</dbReference>
<dbReference type="InterPro" id="IPR049730">
    <property type="entry name" value="SNF2/RAD54-like_C"/>
</dbReference>
<dbReference type="Pfam" id="PF00271">
    <property type="entry name" value="Helicase_C"/>
    <property type="match status" value="1"/>
</dbReference>
<feature type="compositionally biased region" description="Low complexity" evidence="4">
    <location>
        <begin position="77"/>
        <end position="104"/>
    </location>
</feature>
<proteinExistence type="predicted"/>
<dbReference type="EMBL" id="JBHFEH010000072">
    <property type="protein sequence ID" value="KAL2049075.1"/>
    <property type="molecule type" value="Genomic_DNA"/>
</dbReference>
<evidence type="ECO:0000256" key="1">
    <source>
        <dbReference type="ARBA" id="ARBA00022741"/>
    </source>
</evidence>
<evidence type="ECO:0000259" key="5">
    <source>
        <dbReference type="PROSITE" id="PS51192"/>
    </source>
</evidence>
<dbReference type="InterPro" id="IPR038718">
    <property type="entry name" value="SNF2-like_sf"/>
</dbReference>
<organism evidence="7 8">
    <name type="scientific">Lepraria finkii</name>
    <dbReference type="NCBI Taxonomy" id="1340010"/>
    <lineage>
        <taxon>Eukaryota</taxon>
        <taxon>Fungi</taxon>
        <taxon>Dikarya</taxon>
        <taxon>Ascomycota</taxon>
        <taxon>Pezizomycotina</taxon>
        <taxon>Lecanoromycetes</taxon>
        <taxon>OSLEUM clade</taxon>
        <taxon>Lecanoromycetidae</taxon>
        <taxon>Lecanorales</taxon>
        <taxon>Lecanorineae</taxon>
        <taxon>Stereocaulaceae</taxon>
        <taxon>Lepraria</taxon>
    </lineage>
</organism>
<name>A0ABR4AUB1_9LECA</name>
<dbReference type="PANTHER" id="PTHR45626">
    <property type="entry name" value="TRANSCRIPTION TERMINATION FACTOR 2-RELATED"/>
    <property type="match status" value="1"/>
</dbReference>
<feature type="region of interest" description="Disordered" evidence="4">
    <location>
        <begin position="52"/>
        <end position="119"/>
    </location>
</feature>
<dbReference type="CDD" id="cd18008">
    <property type="entry name" value="DEXDc_SHPRH-like"/>
    <property type="match status" value="1"/>
</dbReference>
<dbReference type="InterPro" id="IPR050628">
    <property type="entry name" value="SNF2_RAD54_helicase_TF"/>
</dbReference>
<evidence type="ECO:0000313" key="7">
    <source>
        <dbReference type="EMBL" id="KAL2049075.1"/>
    </source>
</evidence>
<evidence type="ECO:0000256" key="2">
    <source>
        <dbReference type="ARBA" id="ARBA00022801"/>
    </source>
</evidence>
<dbReference type="Gene3D" id="3.40.50.300">
    <property type="entry name" value="P-loop containing nucleotide triphosphate hydrolases"/>
    <property type="match status" value="1"/>
</dbReference>
<feature type="domain" description="Helicase ATP-binding" evidence="5">
    <location>
        <begin position="369"/>
        <end position="550"/>
    </location>
</feature>
<dbReference type="PROSITE" id="PS51192">
    <property type="entry name" value="HELICASE_ATP_BIND_1"/>
    <property type="match status" value="1"/>
</dbReference>
<keyword evidence="2" id="KW-0378">Hydrolase</keyword>